<feature type="transmembrane region" description="Helical" evidence="1">
    <location>
        <begin position="122"/>
        <end position="144"/>
    </location>
</feature>
<dbReference type="EMBL" id="CP026993">
    <property type="protein sequence ID" value="QLH03217.1"/>
    <property type="molecule type" value="Genomic_DNA"/>
</dbReference>
<evidence type="ECO:0000313" key="4">
    <source>
        <dbReference type="Proteomes" id="UP000509771"/>
    </source>
</evidence>
<dbReference type="RefSeq" id="WP_179360327.1">
    <property type="nucleotide sequence ID" value="NZ_CP026993.1"/>
</dbReference>
<dbReference type="Proteomes" id="UP000509771">
    <property type="component" value="Chromosome"/>
</dbReference>
<dbReference type="InterPro" id="IPR026870">
    <property type="entry name" value="Zinc_ribbon_dom"/>
</dbReference>
<evidence type="ECO:0000256" key="1">
    <source>
        <dbReference type="SAM" id="Phobius"/>
    </source>
</evidence>
<dbReference type="AlphaFoldDB" id="A0A7D5R1G7"/>
<evidence type="ECO:0000259" key="2">
    <source>
        <dbReference type="Pfam" id="PF13240"/>
    </source>
</evidence>
<evidence type="ECO:0000313" key="3">
    <source>
        <dbReference type="EMBL" id="QLH03217.1"/>
    </source>
</evidence>
<gene>
    <name evidence="3" type="ORF">C5F47_06480</name>
</gene>
<dbReference type="Pfam" id="PF13240">
    <property type="entry name" value="Zn_Ribbon_1"/>
    <property type="match status" value="1"/>
</dbReference>
<sequence>MDSIDVVDEVNALLKLGVGDAYRLEHIKQSFIQNKNIWVTDENYLKRLREKYLVKQAIETDDEIVFENEPENKETIHCWKCGKQTPLSANFCMICGTSLFEVGAEPQPIPGTKSSAKVSKSIPLKFPIIVGIPVILLIILGAGYSQGYFDSAFDKTPVVNSVPEIENEDIFYGEYDSKCGTGTVLDPETNACRIGEVKTTSSDETDSKCGPGTIFDEESNSCILG</sequence>
<keyword evidence="4" id="KW-1185">Reference proteome</keyword>
<dbReference type="GeneID" id="56059680"/>
<dbReference type="KEGG" id="ncl:C5F47_06480"/>
<accession>A0A7D5R1G7</accession>
<keyword evidence="1" id="KW-1133">Transmembrane helix</keyword>
<organism evidence="3 4">
    <name type="scientific">Nitrosopumilus cobalaminigenes</name>
    <dbReference type="NCBI Taxonomy" id="1470066"/>
    <lineage>
        <taxon>Archaea</taxon>
        <taxon>Nitrososphaerota</taxon>
        <taxon>Nitrososphaeria</taxon>
        <taxon>Nitrosopumilales</taxon>
        <taxon>Nitrosopumilaceae</taxon>
        <taxon>Nitrosopumilus</taxon>
    </lineage>
</organism>
<feature type="domain" description="Zinc-ribbon" evidence="2">
    <location>
        <begin position="77"/>
        <end position="99"/>
    </location>
</feature>
<keyword evidence="1" id="KW-0812">Transmembrane</keyword>
<reference evidence="3 4" key="1">
    <citation type="submission" date="2018-02" db="EMBL/GenBank/DDBJ databases">
        <title>Complete genome of Nitrosopumilus cobalaminigenes HCA1.</title>
        <authorList>
            <person name="Qin W."/>
            <person name="Zheng Y."/>
            <person name="Stahl D.A."/>
        </authorList>
    </citation>
    <scope>NUCLEOTIDE SEQUENCE [LARGE SCALE GENOMIC DNA]</scope>
    <source>
        <strain evidence="3 4">HCA1</strain>
    </source>
</reference>
<dbReference type="OrthoDB" id="3095at2157"/>
<name>A0A7D5R1G7_9ARCH</name>
<proteinExistence type="predicted"/>
<keyword evidence="1" id="KW-0472">Membrane</keyword>
<protein>
    <recommendedName>
        <fullName evidence="2">Zinc-ribbon domain-containing protein</fullName>
    </recommendedName>
</protein>